<keyword evidence="5" id="KW-1185">Reference proteome</keyword>
<dbReference type="SUPFAM" id="SSF53067">
    <property type="entry name" value="Actin-like ATPase domain"/>
    <property type="match status" value="1"/>
</dbReference>
<evidence type="ECO:0000256" key="1">
    <source>
        <dbReference type="ARBA" id="ARBA00006479"/>
    </source>
</evidence>
<dbReference type="Proteomes" id="UP001589793">
    <property type="component" value="Unassembled WGS sequence"/>
</dbReference>
<dbReference type="InterPro" id="IPR036388">
    <property type="entry name" value="WH-like_DNA-bd_sf"/>
</dbReference>
<organism evidence="4 5">
    <name type="scientific">Brachybacterium hainanense</name>
    <dbReference type="NCBI Taxonomy" id="1541174"/>
    <lineage>
        <taxon>Bacteria</taxon>
        <taxon>Bacillati</taxon>
        <taxon>Actinomycetota</taxon>
        <taxon>Actinomycetes</taxon>
        <taxon>Micrococcales</taxon>
        <taxon>Dermabacteraceae</taxon>
        <taxon>Brachybacterium</taxon>
    </lineage>
</organism>
<evidence type="ECO:0000313" key="5">
    <source>
        <dbReference type="Proteomes" id="UP001589793"/>
    </source>
</evidence>
<dbReference type="InterPro" id="IPR000835">
    <property type="entry name" value="HTH_MarR-typ"/>
</dbReference>
<comment type="caution">
    <text evidence="4">The sequence shown here is derived from an EMBL/GenBank/DDBJ whole genome shotgun (WGS) entry which is preliminary data.</text>
</comment>
<dbReference type="EMBL" id="JBHLSV010000001">
    <property type="protein sequence ID" value="MFC0672610.1"/>
    <property type="molecule type" value="Genomic_DNA"/>
</dbReference>
<dbReference type="InterPro" id="IPR036390">
    <property type="entry name" value="WH_DNA-bd_sf"/>
</dbReference>
<gene>
    <name evidence="4" type="ORF">ACFFF6_01425</name>
</gene>
<proteinExistence type="inferred from homology"/>
<dbReference type="Pfam" id="PF12802">
    <property type="entry name" value="MarR_2"/>
    <property type="match status" value="1"/>
</dbReference>
<dbReference type="RefSeq" id="WP_376977522.1">
    <property type="nucleotide sequence ID" value="NZ_JBHLSV010000001.1"/>
</dbReference>
<dbReference type="InterPro" id="IPR043129">
    <property type="entry name" value="ATPase_NBD"/>
</dbReference>
<comment type="similarity">
    <text evidence="1">Belongs to the ROK (NagC/XylR) family.</text>
</comment>
<dbReference type="Pfam" id="PF00480">
    <property type="entry name" value="ROK"/>
    <property type="match status" value="1"/>
</dbReference>
<protein>
    <submittedName>
        <fullName evidence="4">ROK family protein</fullName>
    </submittedName>
</protein>
<reference evidence="4 5" key="1">
    <citation type="submission" date="2024-09" db="EMBL/GenBank/DDBJ databases">
        <authorList>
            <person name="Sun Q."/>
            <person name="Mori K."/>
        </authorList>
    </citation>
    <scope>NUCLEOTIDE SEQUENCE [LARGE SCALE GENOMIC DNA]</scope>
    <source>
        <strain evidence="4 5">CICC 10874</strain>
    </source>
</reference>
<dbReference type="Gene3D" id="1.10.10.10">
    <property type="entry name" value="Winged helix-like DNA-binding domain superfamily/Winged helix DNA-binding domain"/>
    <property type="match status" value="1"/>
</dbReference>
<dbReference type="Gene3D" id="3.30.420.40">
    <property type="match status" value="2"/>
</dbReference>
<feature type="domain" description="HTH marR-type" evidence="3">
    <location>
        <begin position="13"/>
        <end position="57"/>
    </location>
</feature>
<dbReference type="InterPro" id="IPR000600">
    <property type="entry name" value="ROK"/>
</dbReference>
<dbReference type="PANTHER" id="PTHR18964:SF149">
    <property type="entry name" value="BIFUNCTIONAL UDP-N-ACETYLGLUCOSAMINE 2-EPIMERASE_N-ACETYLMANNOSAMINE KINASE"/>
    <property type="match status" value="1"/>
</dbReference>
<dbReference type="SUPFAM" id="SSF46785">
    <property type="entry name" value="Winged helix' DNA-binding domain"/>
    <property type="match status" value="1"/>
</dbReference>
<feature type="region of interest" description="Disordered" evidence="2">
    <location>
        <begin position="120"/>
        <end position="139"/>
    </location>
</feature>
<dbReference type="PANTHER" id="PTHR18964">
    <property type="entry name" value="ROK (REPRESSOR, ORF, KINASE) FAMILY"/>
    <property type="match status" value="1"/>
</dbReference>
<name>A0ABV6R6J7_9MICO</name>
<evidence type="ECO:0000259" key="3">
    <source>
        <dbReference type="Pfam" id="PF12802"/>
    </source>
</evidence>
<evidence type="ECO:0000256" key="2">
    <source>
        <dbReference type="SAM" id="MobiDB-lite"/>
    </source>
</evidence>
<evidence type="ECO:0000313" key="4">
    <source>
        <dbReference type="EMBL" id="MFC0672610.1"/>
    </source>
</evidence>
<accession>A0ABV6R6J7</accession>
<sequence>MAALRPRSGAATDAAVLDAIRRVPDTTRTALAAELGVTAVTITTSVKRLLADGLVVETGRARSTGGKPASLLRVNTASRWALGCTIEDDRVALVAMSMDGVLRFRAVVPLAALLAPALSGEEPASPTPPASGAPGASDVPSLAAGTLHELRAQVEDGRATCAGIGLTDLREDPATADAVRSRLEDLLRLSTVAGGAGLCAGLGSYWMGEQEEQACLTIHLGPSIDAVVLAGGGPVLPERPGAGTLDHVIVDPQGPPCTCGGRGCLHQTASLAADVRRAVAQGLGAELGLDPAGTRTITDHARLTEAAAHGHARAGRIVLDSARAIAIAIGNLIGPLGVQRVVLIGTSVSMAPQLYRDAVDAALRERPGAVGEHVVVTVSSVQPHPCSVGAAALALTAVSRA</sequence>